<protein>
    <recommendedName>
        <fullName evidence="3">F-box domain-containing protein</fullName>
    </recommendedName>
</protein>
<evidence type="ECO:0000313" key="2">
    <source>
        <dbReference type="Proteomes" id="UP000807353"/>
    </source>
</evidence>
<organism evidence="1 2">
    <name type="scientific">Collybia nuda</name>
    <dbReference type="NCBI Taxonomy" id="64659"/>
    <lineage>
        <taxon>Eukaryota</taxon>
        <taxon>Fungi</taxon>
        <taxon>Dikarya</taxon>
        <taxon>Basidiomycota</taxon>
        <taxon>Agaricomycotina</taxon>
        <taxon>Agaricomycetes</taxon>
        <taxon>Agaricomycetidae</taxon>
        <taxon>Agaricales</taxon>
        <taxon>Tricholomatineae</taxon>
        <taxon>Clitocybaceae</taxon>
        <taxon>Collybia</taxon>
    </lineage>
</organism>
<accession>A0A9P5YFK6</accession>
<gene>
    <name evidence="1" type="ORF">BDZ94DRAFT_132786</name>
</gene>
<dbReference type="AlphaFoldDB" id="A0A9P5YFK6"/>
<dbReference type="EMBL" id="MU150240">
    <property type="protein sequence ID" value="KAF9466730.1"/>
    <property type="molecule type" value="Genomic_DNA"/>
</dbReference>
<sequence length="320" mass="36040">MSEYHPPEDAPIYGSDPAECVDDPRKQLEELEAQILRTEKLLAQLVRKRVPLKRKINSRFAPVLQLPLEISSEIFSSCFPSNSWGLWHSKTPLALGEVCSAWRDLAWSMPWLWSTVSLDIRQCSAIHAVLLSEWLGRTAELPLSIHLRLVCDILTPPEVRSAAHLLDVLTLHSERWCHIDFDIPFFFPNGIRSKGPVAFPLLRNMSLHVMGAGSQVEAFRLAPNLRTVCLKGFIPGSVALPLSQITHIRLGPTTADECLNILSGTPNLTHCIFEDILRSDVVNPSPILARRLESFKETRFRTGALYHSYHAHRCLSKDSC</sequence>
<evidence type="ECO:0008006" key="3">
    <source>
        <dbReference type="Google" id="ProtNLM"/>
    </source>
</evidence>
<comment type="caution">
    <text evidence="1">The sequence shown here is derived from an EMBL/GenBank/DDBJ whole genome shotgun (WGS) entry which is preliminary data.</text>
</comment>
<reference evidence="1" key="1">
    <citation type="submission" date="2020-11" db="EMBL/GenBank/DDBJ databases">
        <authorList>
            <consortium name="DOE Joint Genome Institute"/>
            <person name="Ahrendt S."/>
            <person name="Riley R."/>
            <person name="Andreopoulos W."/>
            <person name="Labutti K."/>
            <person name="Pangilinan J."/>
            <person name="Ruiz-Duenas F.J."/>
            <person name="Barrasa J.M."/>
            <person name="Sanchez-Garcia M."/>
            <person name="Camarero S."/>
            <person name="Miyauchi S."/>
            <person name="Serrano A."/>
            <person name="Linde D."/>
            <person name="Babiker R."/>
            <person name="Drula E."/>
            <person name="Ayuso-Fernandez I."/>
            <person name="Pacheco R."/>
            <person name="Padilla G."/>
            <person name="Ferreira P."/>
            <person name="Barriuso J."/>
            <person name="Kellner H."/>
            <person name="Castanera R."/>
            <person name="Alfaro M."/>
            <person name="Ramirez L."/>
            <person name="Pisabarro A.G."/>
            <person name="Kuo A."/>
            <person name="Tritt A."/>
            <person name="Lipzen A."/>
            <person name="He G."/>
            <person name="Yan M."/>
            <person name="Ng V."/>
            <person name="Cullen D."/>
            <person name="Martin F."/>
            <person name="Rosso M.-N."/>
            <person name="Henrissat B."/>
            <person name="Hibbett D."/>
            <person name="Martinez A.T."/>
            <person name="Grigoriev I.V."/>
        </authorList>
    </citation>
    <scope>NUCLEOTIDE SEQUENCE</scope>
    <source>
        <strain evidence="1">CBS 247.69</strain>
    </source>
</reference>
<keyword evidence="2" id="KW-1185">Reference proteome</keyword>
<name>A0A9P5YFK6_9AGAR</name>
<dbReference type="OrthoDB" id="3249706at2759"/>
<evidence type="ECO:0000313" key="1">
    <source>
        <dbReference type="EMBL" id="KAF9466730.1"/>
    </source>
</evidence>
<dbReference type="Proteomes" id="UP000807353">
    <property type="component" value="Unassembled WGS sequence"/>
</dbReference>
<proteinExistence type="predicted"/>